<dbReference type="AlphaFoldDB" id="A0A0M6Y8A4"/>
<dbReference type="PANTHER" id="PTHR47506:SF1">
    <property type="entry name" value="HTH-TYPE TRANSCRIPTIONAL REGULATOR YJDC"/>
    <property type="match status" value="1"/>
</dbReference>
<dbReference type="InterPro" id="IPR001647">
    <property type="entry name" value="HTH_TetR"/>
</dbReference>
<dbReference type="OrthoDB" id="9779746at2"/>
<evidence type="ECO:0000313" key="6">
    <source>
        <dbReference type="EMBL" id="CTQ45497.1"/>
    </source>
</evidence>
<evidence type="ECO:0000256" key="1">
    <source>
        <dbReference type="ARBA" id="ARBA00023015"/>
    </source>
</evidence>
<keyword evidence="1" id="KW-0805">Transcription regulation</keyword>
<dbReference type="STRING" id="187304.B0E33_03605"/>
<dbReference type="PANTHER" id="PTHR47506">
    <property type="entry name" value="TRANSCRIPTIONAL REGULATORY PROTEIN"/>
    <property type="match status" value="1"/>
</dbReference>
<evidence type="ECO:0000256" key="2">
    <source>
        <dbReference type="ARBA" id="ARBA00023125"/>
    </source>
</evidence>
<dbReference type="Gene3D" id="1.10.357.10">
    <property type="entry name" value="Tetracycline Repressor, domain 2"/>
    <property type="match status" value="1"/>
</dbReference>
<dbReference type="Gene3D" id="1.10.10.60">
    <property type="entry name" value="Homeodomain-like"/>
    <property type="match status" value="1"/>
</dbReference>
<name>A0A0M6Y8A4_9HYPH</name>
<evidence type="ECO:0000259" key="5">
    <source>
        <dbReference type="PROSITE" id="PS50977"/>
    </source>
</evidence>
<dbReference type="SUPFAM" id="SSF46689">
    <property type="entry name" value="Homeodomain-like"/>
    <property type="match status" value="1"/>
</dbReference>
<feature type="domain" description="HTH tetR-type" evidence="5">
    <location>
        <begin position="6"/>
        <end position="66"/>
    </location>
</feature>
<dbReference type="InterPro" id="IPR011075">
    <property type="entry name" value="TetR_C"/>
</dbReference>
<dbReference type="PROSITE" id="PS50977">
    <property type="entry name" value="HTH_TETR_2"/>
    <property type="match status" value="1"/>
</dbReference>
<dbReference type="EMBL" id="CXST01000002">
    <property type="protein sequence ID" value="CTQ45497.1"/>
    <property type="molecule type" value="Genomic_DNA"/>
</dbReference>
<keyword evidence="2 4" id="KW-0238">DNA-binding</keyword>
<proteinExistence type="predicted"/>
<dbReference type="RefSeq" id="WP_055658554.1">
    <property type="nucleotide sequence ID" value="NZ_CP045622.1"/>
</dbReference>
<dbReference type="GO" id="GO:0003677">
    <property type="term" value="F:DNA binding"/>
    <property type="evidence" value="ECO:0007669"/>
    <property type="project" value="UniProtKB-UniRule"/>
</dbReference>
<sequence length="207" mass="23193">MARPSKFDREDALDVVMNQIWQTGYRNNSVKSLAEVLGITRSSFYNAFGSQEQLFKEVLARYTRVSPDRVLAHDNSNKLVRGVITEFFQDICRLRARDPEWRGCMAVNAISELCSSHPELGPVLAEVIFGSLERLERLLKLGVETGELPKDYDIRSNALAVQTLMIGINTLSKVVHSEKSLWLACEATLKGLDLLEKSGQASECKMA</sequence>
<keyword evidence="7" id="KW-1185">Reference proteome</keyword>
<gene>
    <name evidence="6" type="primary">comR_4</name>
    <name evidence="6" type="ORF">LAL4801_03949</name>
</gene>
<reference evidence="7" key="1">
    <citation type="submission" date="2015-07" db="EMBL/GenBank/DDBJ databases">
        <authorList>
            <person name="Rodrigo-Torres Lidia"/>
            <person name="Arahal R.David."/>
        </authorList>
    </citation>
    <scope>NUCLEOTIDE SEQUENCE [LARGE SCALE GENOMIC DNA]</scope>
    <source>
        <strain evidence="7">CECT 4801</strain>
    </source>
</reference>
<organism evidence="6 7">
    <name type="scientific">Roseibium aggregatum</name>
    <dbReference type="NCBI Taxonomy" id="187304"/>
    <lineage>
        <taxon>Bacteria</taxon>
        <taxon>Pseudomonadati</taxon>
        <taxon>Pseudomonadota</taxon>
        <taxon>Alphaproteobacteria</taxon>
        <taxon>Hyphomicrobiales</taxon>
        <taxon>Stappiaceae</taxon>
        <taxon>Roseibium</taxon>
    </lineage>
</organism>
<dbReference type="InterPro" id="IPR009057">
    <property type="entry name" value="Homeodomain-like_sf"/>
</dbReference>
<feature type="DNA-binding region" description="H-T-H motif" evidence="4">
    <location>
        <begin position="29"/>
        <end position="48"/>
    </location>
</feature>
<protein>
    <submittedName>
        <fullName evidence="6">Copper outer membrane regulator</fullName>
    </submittedName>
</protein>
<dbReference type="Proteomes" id="UP000048926">
    <property type="component" value="Unassembled WGS sequence"/>
</dbReference>
<dbReference type="Pfam" id="PF00440">
    <property type="entry name" value="TetR_N"/>
    <property type="match status" value="1"/>
</dbReference>
<dbReference type="Pfam" id="PF16925">
    <property type="entry name" value="TetR_C_13"/>
    <property type="match status" value="1"/>
</dbReference>
<evidence type="ECO:0000313" key="7">
    <source>
        <dbReference type="Proteomes" id="UP000048926"/>
    </source>
</evidence>
<dbReference type="InterPro" id="IPR036271">
    <property type="entry name" value="Tet_transcr_reg_TetR-rel_C_sf"/>
</dbReference>
<evidence type="ECO:0000256" key="4">
    <source>
        <dbReference type="PROSITE-ProRule" id="PRU00335"/>
    </source>
</evidence>
<accession>A0A0M6Y8A4</accession>
<evidence type="ECO:0000256" key="3">
    <source>
        <dbReference type="ARBA" id="ARBA00023163"/>
    </source>
</evidence>
<keyword evidence="3" id="KW-0804">Transcription</keyword>
<dbReference type="SUPFAM" id="SSF48498">
    <property type="entry name" value="Tetracyclin repressor-like, C-terminal domain"/>
    <property type="match status" value="1"/>
</dbReference>